<sequence>MAAIGPFSQTTFMGASIKEWNCKIGFGDETSELNVTLVEDPCRATKLRYDGNGQSEAHNEPDSFKPVRAGKGTTFKFGVFEFGGMLKSWQKTTNVGGGTTFRVTLEGMTASMAGMQMVLKGMDDGGAPVPNMANLSDFCSEGGVKFGGGGGGSAGTMATSMNKDFEMSNRAGKFGMDVSALGDSGMRFTGDNINALEVTQAIAESKGQMIAFDFFGGKVKAMAIGAAAEDGVDNLATDPTDESQAVDADGDLLFDADGEPITVADQFNPVGRNEDIPINGGVGQFATSVSATPALGAVELMDEGGASTLDDGNTNPKWTPEGADASARVELGAVETFIGASDAGIPPNCNDGYKEVGGKCVPDGSRVCPGGVISRTQGVEYTNNTSSKCIRGEFLHVLFERDDIEAFWGFDDAGEAITGDVATVDTSKQGGFDVGPEYTIAEMEFRAAMFDFQSWLVYMQKEKPAIMTRVAGHDADELGLIDLLAILAMGADADPETIANSKNGAFRVGEAISDENSTSLDKLTALHQFVKSIADEFYGKKFVASLAGIVDCPCQPGGEGEAAADEAFGTKVDWAQTDGGWVEGGSVMGLGVRDPETEMFKTDDGRIGCLVKFSGQEYDFDGMSGDFWPVSTSKVYISASFDRIVSACKNPGALISINTPVYLKKGDEDVVDGLHNIILDFVAGVKIEGLSSKLNSNIFKGIGATKPMAKKPNVAGVPLKSNRYSYGPWSASSGPGKCDTSTDNSLSPWTFGSTSAMNSAGQMMAS</sequence>
<name>A0A381YU31_9ZZZZ</name>
<accession>A0A381YU31</accession>
<proteinExistence type="predicted"/>
<gene>
    <name evidence="1" type="ORF">METZ01_LOCUS132861</name>
</gene>
<feature type="non-terminal residue" evidence="1">
    <location>
        <position position="766"/>
    </location>
</feature>
<protein>
    <submittedName>
        <fullName evidence="1">Uncharacterized protein</fullName>
    </submittedName>
</protein>
<organism evidence="1">
    <name type="scientific">marine metagenome</name>
    <dbReference type="NCBI Taxonomy" id="408172"/>
    <lineage>
        <taxon>unclassified sequences</taxon>
        <taxon>metagenomes</taxon>
        <taxon>ecological metagenomes</taxon>
    </lineage>
</organism>
<dbReference type="AlphaFoldDB" id="A0A381YU31"/>
<reference evidence="1" key="1">
    <citation type="submission" date="2018-05" db="EMBL/GenBank/DDBJ databases">
        <authorList>
            <person name="Lanie J.A."/>
            <person name="Ng W.-L."/>
            <person name="Kazmierczak K.M."/>
            <person name="Andrzejewski T.M."/>
            <person name="Davidsen T.M."/>
            <person name="Wayne K.J."/>
            <person name="Tettelin H."/>
            <person name="Glass J.I."/>
            <person name="Rusch D."/>
            <person name="Podicherti R."/>
            <person name="Tsui H.-C.T."/>
            <person name="Winkler M.E."/>
        </authorList>
    </citation>
    <scope>NUCLEOTIDE SEQUENCE</scope>
</reference>
<evidence type="ECO:0000313" key="1">
    <source>
        <dbReference type="EMBL" id="SVA80007.1"/>
    </source>
</evidence>
<dbReference type="EMBL" id="UINC01018958">
    <property type="protein sequence ID" value="SVA80007.1"/>
    <property type="molecule type" value="Genomic_DNA"/>
</dbReference>